<keyword evidence="10" id="KW-1185">Reference proteome</keyword>
<feature type="region of interest" description="Disordered" evidence="6">
    <location>
        <begin position="858"/>
        <end position="894"/>
    </location>
</feature>
<proteinExistence type="predicted"/>
<dbReference type="CDD" id="cd00075">
    <property type="entry name" value="HATPase"/>
    <property type="match status" value="1"/>
</dbReference>
<evidence type="ECO:0000313" key="9">
    <source>
        <dbReference type="EMBL" id="TDP85354.1"/>
    </source>
</evidence>
<feature type="region of interest" description="Disordered" evidence="6">
    <location>
        <begin position="622"/>
        <end position="821"/>
    </location>
</feature>
<comment type="catalytic activity">
    <reaction evidence="1">
        <text>ATP + protein L-histidine = ADP + protein N-phospho-L-histidine.</text>
        <dbReference type="EC" id="2.7.13.3"/>
    </reaction>
</comment>
<dbReference type="Pfam" id="PF13188">
    <property type="entry name" value="PAS_8"/>
    <property type="match status" value="2"/>
</dbReference>
<dbReference type="PRINTS" id="PR00344">
    <property type="entry name" value="BCTRLSENSOR"/>
</dbReference>
<dbReference type="NCBIfam" id="TIGR00229">
    <property type="entry name" value="sensory_box"/>
    <property type="match status" value="1"/>
</dbReference>
<dbReference type="InterPro" id="IPR036097">
    <property type="entry name" value="HisK_dim/P_sf"/>
</dbReference>
<dbReference type="InterPro" id="IPR000014">
    <property type="entry name" value="PAS"/>
</dbReference>
<dbReference type="SMART" id="SM00091">
    <property type="entry name" value="PAS"/>
    <property type="match status" value="3"/>
</dbReference>
<comment type="caution">
    <text evidence="9">The sequence shown here is derived from an EMBL/GenBank/DDBJ whole genome shotgun (WGS) entry which is preliminary data.</text>
</comment>
<dbReference type="SUPFAM" id="SSF55874">
    <property type="entry name" value="ATPase domain of HSP90 chaperone/DNA topoisomerase II/histidine kinase"/>
    <property type="match status" value="1"/>
</dbReference>
<evidence type="ECO:0000259" key="7">
    <source>
        <dbReference type="PROSITE" id="PS50109"/>
    </source>
</evidence>
<keyword evidence="3" id="KW-0597">Phosphoprotein</keyword>
<dbReference type="InterPro" id="IPR003661">
    <property type="entry name" value="HisK_dim/P_dom"/>
</dbReference>
<dbReference type="EC" id="2.7.13.3" evidence="2"/>
<dbReference type="SUPFAM" id="SSF55785">
    <property type="entry name" value="PYP-like sensor domain (PAS domain)"/>
    <property type="match status" value="1"/>
</dbReference>
<dbReference type="InterPro" id="IPR004358">
    <property type="entry name" value="Sig_transdc_His_kin-like_C"/>
</dbReference>
<dbReference type="EMBL" id="SNXY01000007">
    <property type="protein sequence ID" value="TDP85354.1"/>
    <property type="molecule type" value="Genomic_DNA"/>
</dbReference>
<dbReference type="Gene3D" id="3.30.565.10">
    <property type="entry name" value="Histidine kinase-like ATPase, C-terminal domain"/>
    <property type="match status" value="1"/>
</dbReference>
<feature type="region of interest" description="Disordered" evidence="6">
    <location>
        <begin position="314"/>
        <end position="340"/>
    </location>
</feature>
<feature type="compositionally biased region" description="Low complexity" evidence="6">
    <location>
        <begin position="592"/>
        <end position="601"/>
    </location>
</feature>
<dbReference type="Pfam" id="PF02518">
    <property type="entry name" value="HATPase_c"/>
    <property type="match status" value="1"/>
</dbReference>
<dbReference type="PANTHER" id="PTHR43047:SF72">
    <property type="entry name" value="OSMOSENSING HISTIDINE PROTEIN KINASE SLN1"/>
    <property type="match status" value="1"/>
</dbReference>
<dbReference type="GO" id="GO:0006355">
    <property type="term" value="P:regulation of DNA-templated transcription"/>
    <property type="evidence" value="ECO:0007669"/>
    <property type="project" value="InterPro"/>
</dbReference>
<dbReference type="InterPro" id="IPR036890">
    <property type="entry name" value="HATPase_C_sf"/>
</dbReference>
<organism evidence="9 10">
    <name type="scientific">Oharaeibacter diazotrophicus</name>
    <dbReference type="NCBI Taxonomy" id="1920512"/>
    <lineage>
        <taxon>Bacteria</taxon>
        <taxon>Pseudomonadati</taxon>
        <taxon>Pseudomonadota</taxon>
        <taxon>Alphaproteobacteria</taxon>
        <taxon>Hyphomicrobiales</taxon>
        <taxon>Pleomorphomonadaceae</taxon>
        <taxon>Oharaeibacter</taxon>
    </lineage>
</organism>
<dbReference type="SUPFAM" id="SSF47384">
    <property type="entry name" value="Homodimeric domain of signal transducing histidine kinase"/>
    <property type="match status" value="1"/>
</dbReference>
<accession>A0A4R6RGI4</accession>
<dbReference type="Proteomes" id="UP000294547">
    <property type="component" value="Unassembled WGS sequence"/>
</dbReference>
<reference evidence="9 10" key="1">
    <citation type="submission" date="2019-03" db="EMBL/GenBank/DDBJ databases">
        <title>Genomic Encyclopedia of Type Strains, Phase IV (KMG-IV): sequencing the most valuable type-strain genomes for metagenomic binning, comparative biology and taxonomic classification.</title>
        <authorList>
            <person name="Goeker M."/>
        </authorList>
    </citation>
    <scope>NUCLEOTIDE SEQUENCE [LARGE SCALE GENOMIC DNA]</scope>
    <source>
        <strain evidence="9 10">DSM 102969</strain>
    </source>
</reference>
<feature type="region of interest" description="Disordered" evidence="6">
    <location>
        <begin position="559"/>
        <end position="603"/>
    </location>
</feature>
<dbReference type="GO" id="GO:0000155">
    <property type="term" value="F:phosphorelay sensor kinase activity"/>
    <property type="evidence" value="ECO:0007669"/>
    <property type="project" value="InterPro"/>
</dbReference>
<name>A0A4R6RGI4_9HYPH</name>
<dbReference type="PANTHER" id="PTHR43047">
    <property type="entry name" value="TWO-COMPONENT HISTIDINE PROTEIN KINASE"/>
    <property type="match status" value="1"/>
</dbReference>
<evidence type="ECO:0000256" key="5">
    <source>
        <dbReference type="ARBA" id="ARBA00022777"/>
    </source>
</evidence>
<dbReference type="InterPro" id="IPR005467">
    <property type="entry name" value="His_kinase_dom"/>
</dbReference>
<evidence type="ECO:0000256" key="2">
    <source>
        <dbReference type="ARBA" id="ARBA00012438"/>
    </source>
</evidence>
<feature type="domain" description="PAS" evidence="8">
    <location>
        <begin position="1345"/>
        <end position="1415"/>
    </location>
</feature>
<evidence type="ECO:0000259" key="8">
    <source>
        <dbReference type="PROSITE" id="PS50112"/>
    </source>
</evidence>
<evidence type="ECO:0000256" key="6">
    <source>
        <dbReference type="SAM" id="MobiDB-lite"/>
    </source>
</evidence>
<dbReference type="PROSITE" id="PS50109">
    <property type="entry name" value="HIS_KIN"/>
    <property type="match status" value="1"/>
</dbReference>
<feature type="domain" description="Histidine kinase" evidence="7">
    <location>
        <begin position="1487"/>
        <end position="1706"/>
    </location>
</feature>
<dbReference type="GO" id="GO:0005886">
    <property type="term" value="C:plasma membrane"/>
    <property type="evidence" value="ECO:0007669"/>
    <property type="project" value="TreeGrafter"/>
</dbReference>
<feature type="compositionally biased region" description="Pro residues" evidence="6">
    <location>
        <begin position="690"/>
        <end position="706"/>
    </location>
</feature>
<evidence type="ECO:0000256" key="1">
    <source>
        <dbReference type="ARBA" id="ARBA00000085"/>
    </source>
</evidence>
<protein>
    <recommendedName>
        <fullName evidence="2">histidine kinase</fullName>
        <ecNumber evidence="2">2.7.13.3</ecNumber>
    </recommendedName>
</protein>
<dbReference type="Pfam" id="PF00989">
    <property type="entry name" value="PAS"/>
    <property type="match status" value="1"/>
</dbReference>
<dbReference type="Pfam" id="PF00512">
    <property type="entry name" value="HisKA"/>
    <property type="match status" value="1"/>
</dbReference>
<dbReference type="SMART" id="SM00388">
    <property type="entry name" value="HisKA"/>
    <property type="match status" value="1"/>
</dbReference>
<keyword evidence="5" id="KW-0418">Kinase</keyword>
<dbReference type="Gene3D" id="3.30.450.20">
    <property type="entry name" value="PAS domain"/>
    <property type="match status" value="1"/>
</dbReference>
<dbReference type="InterPro" id="IPR003594">
    <property type="entry name" value="HATPase_dom"/>
</dbReference>
<evidence type="ECO:0000256" key="4">
    <source>
        <dbReference type="ARBA" id="ARBA00022679"/>
    </source>
</evidence>
<evidence type="ECO:0000313" key="10">
    <source>
        <dbReference type="Proteomes" id="UP000294547"/>
    </source>
</evidence>
<sequence length="1710" mass="172386">MADRADSFIAAAADPQLAALAADPRPAVLFDRGGTRILWANGAGAAYLGVSDPAALARRGFAAESAPARRIATLARQLSGTEERTERLALPKGLLPQPVVCRARRVALGIERHVLLVVGDGTGRLDPATAARRYEALTAAARLAAAPAVTELSADIAGVAVPEDAPAVPAVPAPAPREAVADAAGETIPEDAPDEGETAPGTAADATPELAAREAAVEPAEVATASTASDVADAVPVPAERAESAPGAVATKAAASAPAAIAVAAPSASEVPAAASVSDPADATVDAAFTEPVADADADADGMSTVAAESDIAAGIGERPDPTVSNPTASLPEADAAIEPTPAEAVVTTGDDADAETDTGAPIEAASESDAAVEAPVTDDAAPATPAEPTFKAPTHGRAVRFVFELDDALAFRFVSDDLAATVGPRAADLAGRRWPDVARDFGLDPLGRVATALGRRDTFTGLTVDWPVQDAAARVPVDLAGMPVFGRDRAFKGYRGFGIAKCGALFAAPVAVTAVLATAALATAAATTADTSTDDAPTANGTDLPAAEAPALVEEPAVETVDTPVVPQIADVPTDLGAGSDEAAAEEADDAASPPCEPSDLPAAEAPALVEDSETVEIVHAPGDAPGVDVPPEEVVDDLGGAAFRDDADTPDAPPPPAPPTPPAEQPSPPRPDEAPAGPSTPSVEPAAPEVPPAPPPEAPAPAPSAPDTAPGAPEEVPADLPEEVPAGVPDEAPLERPDEVAPPVVEETGAPLPDEMPAPVMPSEFAAPSRVDAEAPTPDETVAPMAPAAFAAQDHLGTAPAGSATETGPEAGADDMPVPMGAAREVGEIPAPALAAIGVESPLAGIGTRTADATAVATAPTSTAEPQTIADPGETTKADNSEGAPSDTPSGSTAAEIVAVEAVPAPNADEAVAETAERVADAVETVGEAPALADHADLSTTAELPAAGTATDSVEALAGETGGTEAEADVDEPAAPGVDAIEIADAHTSGPAVVEAKPEQVNELAAAAVPLAPEEAVADARSDEAPVTIGADVPAATEAPAEVAAEVAEIASAPPVQPAIAEMIPAAVADAAPTALLGDAPAEAPTLVEATATPDDAATDSPSEPAAEPVIAALSTDAIDEADAPATDEPDDDAPVVDGVEADVAWSERTTAEVIPSPIVPRAVPKPFYSDAEAERRQLSRPEREAFQKIAEALGARLEGGGPLAPAGALPEDAEASAAAVPTVPVPPAPAGVDCALLDRLPIAIALLKDGEALFVNRAFLALTGYDSAAALADAGGISAAFAGSALPRDASLPALRRRDGVEIAVAARLHSVPVDGGAASMLVIQETAAATGATRAASAEARAEELEAILDTATDGVLVLDPKGVVVGANRSAEALFGTERSAMVGEPLVSLLAPESHRAAIDYLDGLSRNGLSSVLNDGREVIGRVRGGGLVPLFMTVGRVSATRFCAVLRDITQWKRAEEELTNAKRAAETASSQKSEFLAKISHEIRTPLNAIIGFSEVMMEERFGPVGSERYKEYLRDIHLSGAHIMSLVNDLLDLSKIEAGKLDLSFEAVAPNDVIRECVALMQPQANRERIIIRTSLSSSLPAVVADSRSLRQIVLNLLSNAIKFNTPGGQVIVSTLYEVTGEVALRVRDTGPGMSEDDIAKALEPFRQLQTTRPGRGTGLGLPLTKALVEANRASFRIDSTVGQGTLVQVTFPSTRVLAE</sequence>
<dbReference type="InterPro" id="IPR035965">
    <property type="entry name" value="PAS-like_dom_sf"/>
</dbReference>
<dbReference type="GO" id="GO:0009927">
    <property type="term" value="F:histidine phosphotransfer kinase activity"/>
    <property type="evidence" value="ECO:0007669"/>
    <property type="project" value="TreeGrafter"/>
</dbReference>
<dbReference type="CDD" id="cd00130">
    <property type="entry name" value="PAS"/>
    <property type="match status" value="1"/>
</dbReference>
<gene>
    <name evidence="9" type="ORF">EDD54_2206</name>
</gene>
<dbReference type="CDD" id="cd00082">
    <property type="entry name" value="HisKA"/>
    <property type="match status" value="1"/>
</dbReference>
<keyword evidence="4" id="KW-0808">Transferase</keyword>
<dbReference type="InterPro" id="IPR013767">
    <property type="entry name" value="PAS_fold"/>
</dbReference>
<feature type="compositionally biased region" description="Pro residues" evidence="6">
    <location>
        <begin position="653"/>
        <end position="671"/>
    </location>
</feature>
<feature type="compositionally biased region" description="Low complexity" evidence="6">
    <location>
        <begin position="785"/>
        <end position="794"/>
    </location>
</feature>
<dbReference type="RefSeq" id="WP_208112177.1">
    <property type="nucleotide sequence ID" value="NZ_BSPM01000004.1"/>
</dbReference>
<dbReference type="SMART" id="SM00387">
    <property type="entry name" value="HATPase_c"/>
    <property type="match status" value="1"/>
</dbReference>
<evidence type="ECO:0000256" key="3">
    <source>
        <dbReference type="ARBA" id="ARBA00022553"/>
    </source>
</evidence>
<dbReference type="PROSITE" id="PS50112">
    <property type="entry name" value="PAS"/>
    <property type="match status" value="1"/>
</dbReference>
<dbReference type="Gene3D" id="1.10.287.130">
    <property type="match status" value="1"/>
</dbReference>